<protein>
    <submittedName>
        <fullName evidence="2">Uncharacterized protein</fullName>
    </submittedName>
</protein>
<organism evidence="2 3">
    <name type="scientific">Araneus ventricosus</name>
    <name type="common">Orbweaver spider</name>
    <name type="synonym">Epeira ventricosa</name>
    <dbReference type="NCBI Taxonomy" id="182803"/>
    <lineage>
        <taxon>Eukaryota</taxon>
        <taxon>Metazoa</taxon>
        <taxon>Ecdysozoa</taxon>
        <taxon>Arthropoda</taxon>
        <taxon>Chelicerata</taxon>
        <taxon>Arachnida</taxon>
        <taxon>Araneae</taxon>
        <taxon>Araneomorphae</taxon>
        <taxon>Entelegynae</taxon>
        <taxon>Araneoidea</taxon>
        <taxon>Araneidae</taxon>
        <taxon>Araneus</taxon>
    </lineage>
</organism>
<evidence type="ECO:0000313" key="3">
    <source>
        <dbReference type="Proteomes" id="UP000499080"/>
    </source>
</evidence>
<dbReference type="EMBL" id="BGPR01178057">
    <property type="protein sequence ID" value="GBM53418.1"/>
    <property type="molecule type" value="Genomic_DNA"/>
</dbReference>
<proteinExistence type="predicted"/>
<keyword evidence="3" id="KW-1185">Reference proteome</keyword>
<name>A0A4Y2GLR4_ARAVE</name>
<dbReference type="Proteomes" id="UP000499080">
    <property type="component" value="Unassembled WGS sequence"/>
</dbReference>
<comment type="caution">
    <text evidence="2">The sequence shown here is derived from an EMBL/GenBank/DDBJ whole genome shotgun (WGS) entry which is preliminary data.</text>
</comment>
<evidence type="ECO:0000256" key="1">
    <source>
        <dbReference type="SAM" id="MobiDB-lite"/>
    </source>
</evidence>
<reference evidence="2 3" key="1">
    <citation type="journal article" date="2019" name="Sci. Rep.">
        <title>Orb-weaving spider Araneus ventricosus genome elucidates the spidroin gene catalogue.</title>
        <authorList>
            <person name="Kono N."/>
            <person name="Nakamura H."/>
            <person name="Ohtoshi R."/>
            <person name="Moran D.A.P."/>
            <person name="Shinohara A."/>
            <person name="Yoshida Y."/>
            <person name="Fujiwara M."/>
            <person name="Mori M."/>
            <person name="Tomita M."/>
            <person name="Arakawa K."/>
        </authorList>
    </citation>
    <scope>NUCLEOTIDE SEQUENCE [LARGE SCALE GENOMIC DNA]</scope>
</reference>
<gene>
    <name evidence="2" type="ORF">AVEN_59400_1</name>
</gene>
<accession>A0A4Y2GLR4</accession>
<sequence length="169" mass="19439">MFSRRRRPCRESGEYAEVCPLKAVCWFENMREGGHGRKWQVAAAASGVMAGVRHGQPFDVAKAECVRPRRHHNEQRHQLKRRVTRHGARRLVPKCARSGGPARQYEIAGTWQRQQHTIRHESRPYACRLYSRKARVCRAKAEKPDKVAATASNKHAASQQQRRRAAQPK</sequence>
<evidence type="ECO:0000313" key="2">
    <source>
        <dbReference type="EMBL" id="GBM53418.1"/>
    </source>
</evidence>
<dbReference type="AlphaFoldDB" id="A0A4Y2GLR4"/>
<feature type="region of interest" description="Disordered" evidence="1">
    <location>
        <begin position="141"/>
        <end position="169"/>
    </location>
</feature>